<dbReference type="InterPro" id="IPR013148">
    <property type="entry name" value="Glyco_hydro_32_N"/>
</dbReference>
<dbReference type="PANTHER" id="PTHR43101:SF1">
    <property type="entry name" value="BETA-FRUCTOSIDASE"/>
    <property type="match status" value="1"/>
</dbReference>
<evidence type="ECO:0000256" key="4">
    <source>
        <dbReference type="ARBA" id="ARBA00023295"/>
    </source>
</evidence>
<feature type="region of interest" description="Disordered" evidence="6">
    <location>
        <begin position="142"/>
        <end position="186"/>
    </location>
</feature>
<proteinExistence type="inferred from homology"/>
<evidence type="ECO:0000313" key="9">
    <source>
        <dbReference type="EMBL" id="KQB87390.1"/>
    </source>
</evidence>
<reference evidence="9 10" key="1">
    <citation type="submission" date="2015-10" db="EMBL/GenBank/DDBJ databases">
        <title>Corynebacteirum lowii and Corynebacterium oculi species nova, derived from human clinical disease and and emended description of Corynebacterium mastiditis.</title>
        <authorList>
            <person name="Bernard K."/>
            <person name="Pacheco A.L."/>
            <person name="Mcdougall C."/>
            <person name="Burtx T."/>
            <person name="Weibe D."/>
            <person name="Tyler S."/>
            <person name="Olson A.B."/>
            <person name="Cnockaert M."/>
            <person name="Eguchi H."/>
            <person name="Kuwahara T."/>
            <person name="Nakayama-Imaohji H."/>
            <person name="Boudewijins M."/>
            <person name="Van Hoecke F."/>
            <person name="Bernier A.-M."/>
            <person name="Vandamme P."/>
        </authorList>
    </citation>
    <scope>NUCLEOTIDE SEQUENCE [LARGE SCALE GENOMIC DNA]</scope>
    <source>
        <strain evidence="9 10">NML 130206</strain>
    </source>
</reference>
<evidence type="ECO:0000256" key="1">
    <source>
        <dbReference type="ARBA" id="ARBA00009902"/>
    </source>
</evidence>
<organism evidence="9 10">
    <name type="scientific">Corynebacterium lowii</name>
    <dbReference type="NCBI Taxonomy" id="1544413"/>
    <lineage>
        <taxon>Bacteria</taxon>
        <taxon>Bacillati</taxon>
        <taxon>Actinomycetota</taxon>
        <taxon>Actinomycetes</taxon>
        <taxon>Mycobacteriales</taxon>
        <taxon>Corynebacteriaceae</taxon>
        <taxon>Corynebacterium</taxon>
    </lineage>
</organism>
<evidence type="ECO:0000256" key="5">
    <source>
        <dbReference type="RuleBase" id="RU362110"/>
    </source>
</evidence>
<accession>A0A0Q0U5R7</accession>
<dbReference type="InterPro" id="IPR051214">
    <property type="entry name" value="GH32_Enzymes"/>
</dbReference>
<dbReference type="EMBL" id="LKEV01000001">
    <property type="protein sequence ID" value="KQB87390.1"/>
    <property type="molecule type" value="Genomic_DNA"/>
</dbReference>
<dbReference type="Pfam" id="PF00251">
    <property type="entry name" value="Glyco_hydro_32N"/>
    <property type="match status" value="1"/>
</dbReference>
<dbReference type="SUPFAM" id="SSF75005">
    <property type="entry name" value="Arabinanase/levansucrase/invertase"/>
    <property type="match status" value="1"/>
</dbReference>
<keyword evidence="3 5" id="KW-0378">Hydrolase</keyword>
<dbReference type="SMART" id="SM00640">
    <property type="entry name" value="Glyco_32"/>
    <property type="match status" value="1"/>
</dbReference>
<evidence type="ECO:0000256" key="3">
    <source>
        <dbReference type="ARBA" id="ARBA00022801"/>
    </source>
</evidence>
<gene>
    <name evidence="9" type="primary">scrB_1</name>
    <name evidence="9" type="ORF">Clow_00449</name>
</gene>
<dbReference type="Gene3D" id="2.115.10.20">
    <property type="entry name" value="Glycosyl hydrolase domain, family 43"/>
    <property type="match status" value="1"/>
</dbReference>
<sequence length="495" mass="54118">MGVDTETIYGSNRSTSGMSSDRLKAMTSPHLRPVYHIAPHKGRLNDPNGVFLRDGQLHVHYQYDPIFPDTPKCTGWAHARMDTRGERAWQPQGGTSVLEPTQPYDLHGCYSGCAVPTGDGAVQFFYTGNLKVEGKRIPSQNRVFLDGEPGEPSAYRRDEANPLIDAPTPGFTGHYRDPHITENPEEPGTWRMVLGAQTEEEKGAAVLYTSRDLHHWNFEGALRCVPAPGAQEGGSPVFIPEGYMWECPNLLRMVDKHDGKAYDVLVLCPQGLDEVEEMLPENPDVFLTNFADPDRCGYLVGHLRGTTFEVTRGFSELDYGHEFYAAQLIADQEGIAPGEALALAWMGMPGRDDAPTAQDGWVHMLTVPRRVTLRAGRLYQEPLAPEGAEWSTQLGEGDTRIALRDTAGNEVVRLHYDAAAQALSVSRSVRSGGSVRGLDRGDGNAADTRTFRAGPGTLTVLLDGAAVEIYAEDGAATASLQAYPEQAWATPEIIN</sequence>
<evidence type="ECO:0000259" key="8">
    <source>
        <dbReference type="Pfam" id="PF08244"/>
    </source>
</evidence>
<keyword evidence="4 5" id="KW-0326">Glycosidase</keyword>
<dbReference type="InterPro" id="IPR023296">
    <property type="entry name" value="Glyco_hydro_beta-prop_sf"/>
</dbReference>
<dbReference type="EC" id="3.2.1.26" evidence="2"/>
<dbReference type="GO" id="GO:0004564">
    <property type="term" value="F:beta-fructofuranosidase activity"/>
    <property type="evidence" value="ECO:0007669"/>
    <property type="project" value="UniProtKB-EC"/>
</dbReference>
<dbReference type="PROSITE" id="PS00609">
    <property type="entry name" value="GLYCOSYL_HYDROL_F32"/>
    <property type="match status" value="1"/>
</dbReference>
<feature type="compositionally biased region" description="Polar residues" evidence="6">
    <location>
        <begin position="8"/>
        <end position="19"/>
    </location>
</feature>
<dbReference type="InterPro" id="IPR013189">
    <property type="entry name" value="Glyco_hydro_32_C"/>
</dbReference>
<dbReference type="CDD" id="cd18623">
    <property type="entry name" value="GH32_ScrB-like"/>
    <property type="match status" value="1"/>
</dbReference>
<comment type="caution">
    <text evidence="9">The sequence shown here is derived from an EMBL/GenBank/DDBJ whole genome shotgun (WGS) entry which is preliminary data.</text>
</comment>
<protein>
    <recommendedName>
        <fullName evidence="2">beta-fructofuranosidase</fullName>
        <ecNumber evidence="2">3.2.1.26</ecNumber>
    </recommendedName>
</protein>
<dbReference type="Pfam" id="PF08244">
    <property type="entry name" value="Glyco_hydro_32C"/>
    <property type="match status" value="1"/>
</dbReference>
<evidence type="ECO:0000256" key="6">
    <source>
        <dbReference type="SAM" id="MobiDB-lite"/>
    </source>
</evidence>
<dbReference type="InterPro" id="IPR018053">
    <property type="entry name" value="Glyco_hydro_32_AS"/>
</dbReference>
<dbReference type="Proteomes" id="UP000050488">
    <property type="component" value="Unassembled WGS sequence"/>
</dbReference>
<keyword evidence="10" id="KW-1185">Reference proteome</keyword>
<dbReference type="GO" id="GO:0005975">
    <property type="term" value="P:carbohydrate metabolic process"/>
    <property type="evidence" value="ECO:0007669"/>
    <property type="project" value="InterPro"/>
</dbReference>
<evidence type="ECO:0000313" key="10">
    <source>
        <dbReference type="Proteomes" id="UP000050488"/>
    </source>
</evidence>
<comment type="similarity">
    <text evidence="1 5">Belongs to the glycosyl hydrolase 32 family.</text>
</comment>
<dbReference type="STRING" id="1544413.Clow_00449"/>
<dbReference type="PANTHER" id="PTHR43101">
    <property type="entry name" value="BETA-FRUCTOSIDASE"/>
    <property type="match status" value="1"/>
</dbReference>
<dbReference type="AlphaFoldDB" id="A0A0Q0U5R7"/>
<feature type="domain" description="Glycosyl hydrolase family 32 N-terminal" evidence="7">
    <location>
        <begin position="36"/>
        <end position="382"/>
    </location>
</feature>
<dbReference type="InterPro" id="IPR001362">
    <property type="entry name" value="Glyco_hydro_32"/>
</dbReference>
<evidence type="ECO:0000259" key="7">
    <source>
        <dbReference type="Pfam" id="PF00251"/>
    </source>
</evidence>
<feature type="region of interest" description="Disordered" evidence="6">
    <location>
        <begin position="1"/>
        <end position="21"/>
    </location>
</feature>
<name>A0A0Q0U5R7_9CORY</name>
<dbReference type="Gene3D" id="2.60.120.560">
    <property type="entry name" value="Exo-inulinase, domain 1"/>
    <property type="match status" value="1"/>
</dbReference>
<dbReference type="PATRIC" id="fig|1544413.3.peg.453"/>
<dbReference type="SUPFAM" id="SSF49899">
    <property type="entry name" value="Concanavalin A-like lectins/glucanases"/>
    <property type="match status" value="1"/>
</dbReference>
<feature type="domain" description="Glycosyl hydrolase family 32 C-terminal" evidence="8">
    <location>
        <begin position="397"/>
        <end position="488"/>
    </location>
</feature>
<evidence type="ECO:0000256" key="2">
    <source>
        <dbReference type="ARBA" id="ARBA00012758"/>
    </source>
</evidence>
<dbReference type="InterPro" id="IPR013320">
    <property type="entry name" value="ConA-like_dom_sf"/>
</dbReference>